<name>M5RLU2_9BACT</name>
<dbReference type="PATRIC" id="fig|1265738.3.peg.6743"/>
<reference evidence="2 3" key="1">
    <citation type="journal article" date="2013" name="Mar. Genomics">
        <title>Expression of sulfatases in Rhodopirellula baltica and the diversity of sulfatases in the genus Rhodopirellula.</title>
        <authorList>
            <person name="Wegner C.E."/>
            <person name="Richter-Heitmann T."/>
            <person name="Klindworth A."/>
            <person name="Klockow C."/>
            <person name="Richter M."/>
            <person name="Achstetter T."/>
            <person name="Glockner F.O."/>
            <person name="Harder J."/>
        </authorList>
    </citation>
    <scope>NUCLEOTIDE SEQUENCE [LARGE SCALE GENOMIC DNA]</scope>
    <source>
        <strain evidence="2 3">SM1</strain>
    </source>
</reference>
<keyword evidence="3" id="KW-1185">Reference proteome</keyword>
<gene>
    <name evidence="2" type="ORF">RMSM_06746</name>
</gene>
<dbReference type="SUPFAM" id="SSF53649">
    <property type="entry name" value="Alkaline phosphatase-like"/>
    <property type="match status" value="1"/>
</dbReference>
<dbReference type="InterPro" id="IPR052701">
    <property type="entry name" value="GAG_Ulvan_Degrading_Sulfatases"/>
</dbReference>
<proteinExistence type="predicted"/>
<dbReference type="RefSeq" id="WP_008706946.1">
    <property type="nucleotide sequence ID" value="NZ_ANOG01000967.1"/>
</dbReference>
<comment type="caution">
    <text evidence="2">The sequence shown here is derived from an EMBL/GenBank/DDBJ whole genome shotgun (WGS) entry which is preliminary data.</text>
</comment>
<dbReference type="PANTHER" id="PTHR43751:SF3">
    <property type="entry name" value="SULFATASE N-TERMINAL DOMAIN-CONTAINING PROTEIN"/>
    <property type="match status" value="1"/>
</dbReference>
<dbReference type="Gene3D" id="3.30.1120.10">
    <property type="match status" value="1"/>
</dbReference>
<evidence type="ECO:0000313" key="3">
    <source>
        <dbReference type="Proteomes" id="UP000011991"/>
    </source>
</evidence>
<feature type="domain" description="Sulfatase N-terminal" evidence="1">
    <location>
        <begin position="16"/>
        <end position="347"/>
    </location>
</feature>
<dbReference type="AlphaFoldDB" id="M5RLU2"/>
<dbReference type="InterPro" id="IPR017850">
    <property type="entry name" value="Alkaline_phosphatase_core_sf"/>
</dbReference>
<dbReference type="CDD" id="cd16145">
    <property type="entry name" value="ARS_like"/>
    <property type="match status" value="1"/>
</dbReference>
<evidence type="ECO:0000259" key="1">
    <source>
        <dbReference type="Pfam" id="PF00884"/>
    </source>
</evidence>
<dbReference type="InterPro" id="IPR000917">
    <property type="entry name" value="Sulfatase_N"/>
</dbReference>
<dbReference type="Pfam" id="PF00884">
    <property type="entry name" value="Sulfatase"/>
    <property type="match status" value="1"/>
</dbReference>
<dbReference type="EMBL" id="ANOG01000967">
    <property type="protein sequence ID" value="EMI16342.1"/>
    <property type="molecule type" value="Genomic_DNA"/>
</dbReference>
<dbReference type="PANTHER" id="PTHR43751">
    <property type="entry name" value="SULFATASE"/>
    <property type="match status" value="1"/>
</dbReference>
<evidence type="ECO:0000313" key="2">
    <source>
        <dbReference type="EMBL" id="EMI16342.1"/>
    </source>
</evidence>
<organism evidence="2 3">
    <name type="scientific">Rhodopirellula maiorica SM1</name>
    <dbReference type="NCBI Taxonomy" id="1265738"/>
    <lineage>
        <taxon>Bacteria</taxon>
        <taxon>Pseudomonadati</taxon>
        <taxon>Planctomycetota</taxon>
        <taxon>Planctomycetia</taxon>
        <taxon>Pirellulales</taxon>
        <taxon>Pirellulaceae</taxon>
        <taxon>Novipirellula</taxon>
    </lineage>
</organism>
<protein>
    <submittedName>
        <fullName evidence="2">Arylsulfatase</fullName>
    </submittedName>
</protein>
<dbReference type="Proteomes" id="UP000011991">
    <property type="component" value="Unassembled WGS sequence"/>
</dbReference>
<sequence length="458" mass="51059">MANSASVANADQPRTPNVIYILADDLGYGDLSCYGQTKFETPNIDALAQRGMRFTQHYSGSTVCAPSRCALLTGFHTGHGAVRGNAEVSPEGQEPMPADTYTVAKHLQRAGYKTGIFGKWGLGAPGTASEPLKMGFDRFYGYNCQRIAHCYYPAFLWSDEERELLWGNVASHKHDYAPDLIHDQALKFIRDHKDGPFFCYYAAVQPHADMVAPESYMKKYRGKFLPESNYPDDYYAGQPESHAAFAAMVNVLDDYVGEITAELDSLGITDETIIIFSSDNGPHKEGGHDPDYFNSNGPLRGFKRDLYEGGVRVPMIAVWPETIPAGSVSDEISAFWDFLPTMADLVGKPLPGNTDGVSILPTLLGKPEQQQKHDYLYWEFIEMRGRVAVRKGNWKGVRYNVDKNPNSPIELYDLSVDPGETKNVAAQHPETAVELSKLISESRTMSPNPRFNFHYLRK</sequence>
<accession>M5RLU2</accession>
<dbReference type="Gene3D" id="3.40.720.10">
    <property type="entry name" value="Alkaline Phosphatase, subunit A"/>
    <property type="match status" value="1"/>
</dbReference>